<dbReference type="EMBL" id="CAJZBQ010000011">
    <property type="protein sequence ID" value="CAG9314009.1"/>
    <property type="molecule type" value="Genomic_DNA"/>
</dbReference>
<name>A0AAU9IPB2_9CILI</name>
<dbReference type="PROSITE" id="PS50157">
    <property type="entry name" value="ZINC_FINGER_C2H2_2"/>
    <property type="match status" value="4"/>
</dbReference>
<dbReference type="Gene3D" id="3.30.160.60">
    <property type="entry name" value="Classic Zinc Finger"/>
    <property type="match status" value="4"/>
</dbReference>
<evidence type="ECO:0000256" key="1">
    <source>
        <dbReference type="ARBA" id="ARBA00004123"/>
    </source>
</evidence>
<keyword evidence="2" id="KW-0479">Metal-binding</keyword>
<dbReference type="Proteomes" id="UP001162131">
    <property type="component" value="Unassembled WGS sequence"/>
</dbReference>
<comment type="subcellular location">
    <subcellularLocation>
        <location evidence="1">Nucleus</location>
    </subcellularLocation>
</comment>
<evidence type="ECO:0000313" key="10">
    <source>
        <dbReference type="Proteomes" id="UP001162131"/>
    </source>
</evidence>
<evidence type="ECO:0000313" key="9">
    <source>
        <dbReference type="EMBL" id="CAG9314009.1"/>
    </source>
</evidence>
<organism evidence="9 10">
    <name type="scientific">Blepharisma stoltei</name>
    <dbReference type="NCBI Taxonomy" id="1481888"/>
    <lineage>
        <taxon>Eukaryota</taxon>
        <taxon>Sar</taxon>
        <taxon>Alveolata</taxon>
        <taxon>Ciliophora</taxon>
        <taxon>Postciliodesmatophora</taxon>
        <taxon>Heterotrichea</taxon>
        <taxon>Heterotrichida</taxon>
        <taxon>Blepharismidae</taxon>
        <taxon>Blepharisma</taxon>
    </lineage>
</organism>
<protein>
    <recommendedName>
        <fullName evidence="8">C2H2-type domain-containing protein</fullName>
    </recommendedName>
</protein>
<reference evidence="9" key="1">
    <citation type="submission" date="2021-09" db="EMBL/GenBank/DDBJ databases">
        <authorList>
            <consortium name="AG Swart"/>
            <person name="Singh M."/>
            <person name="Singh A."/>
            <person name="Seah K."/>
            <person name="Emmerich C."/>
        </authorList>
    </citation>
    <scope>NUCLEOTIDE SEQUENCE</scope>
    <source>
        <strain evidence="9">ATCC30299</strain>
    </source>
</reference>
<evidence type="ECO:0000256" key="4">
    <source>
        <dbReference type="ARBA" id="ARBA00022771"/>
    </source>
</evidence>
<evidence type="ECO:0000256" key="2">
    <source>
        <dbReference type="ARBA" id="ARBA00022723"/>
    </source>
</evidence>
<dbReference type="GO" id="GO:0005634">
    <property type="term" value="C:nucleus"/>
    <property type="evidence" value="ECO:0007669"/>
    <property type="project" value="UniProtKB-SubCell"/>
</dbReference>
<comment type="caution">
    <text evidence="9">The sequence shown here is derived from an EMBL/GenBank/DDBJ whole genome shotgun (WGS) entry which is preliminary data.</text>
</comment>
<feature type="domain" description="C2H2-type" evidence="8">
    <location>
        <begin position="57"/>
        <end position="81"/>
    </location>
</feature>
<keyword evidence="4 7" id="KW-0863">Zinc-finger</keyword>
<evidence type="ECO:0000256" key="6">
    <source>
        <dbReference type="ARBA" id="ARBA00023242"/>
    </source>
</evidence>
<dbReference type="GO" id="GO:0008270">
    <property type="term" value="F:zinc ion binding"/>
    <property type="evidence" value="ECO:0007669"/>
    <property type="project" value="UniProtKB-KW"/>
</dbReference>
<gene>
    <name evidence="9" type="ORF">BSTOLATCC_MIC9810</name>
</gene>
<dbReference type="AlphaFoldDB" id="A0AAU9IPB2"/>
<feature type="domain" description="C2H2-type" evidence="8">
    <location>
        <begin position="29"/>
        <end position="56"/>
    </location>
</feature>
<dbReference type="FunFam" id="3.30.160.60:FF:000446">
    <property type="entry name" value="Zinc finger protein"/>
    <property type="match status" value="2"/>
</dbReference>
<keyword evidence="10" id="KW-1185">Reference proteome</keyword>
<dbReference type="PANTHER" id="PTHR24394:SF44">
    <property type="entry name" value="ZINC FINGER PROTEIN 271-LIKE"/>
    <property type="match status" value="1"/>
</dbReference>
<feature type="domain" description="C2H2-type" evidence="8">
    <location>
        <begin position="131"/>
        <end position="156"/>
    </location>
</feature>
<evidence type="ECO:0000256" key="3">
    <source>
        <dbReference type="ARBA" id="ARBA00022737"/>
    </source>
</evidence>
<evidence type="ECO:0000256" key="5">
    <source>
        <dbReference type="ARBA" id="ARBA00022833"/>
    </source>
</evidence>
<dbReference type="PANTHER" id="PTHR24394">
    <property type="entry name" value="ZINC FINGER PROTEIN"/>
    <property type="match status" value="1"/>
</dbReference>
<dbReference type="SMART" id="SM00355">
    <property type="entry name" value="ZnF_C2H2"/>
    <property type="match status" value="6"/>
</dbReference>
<keyword evidence="5" id="KW-0862">Zinc</keyword>
<evidence type="ECO:0000256" key="7">
    <source>
        <dbReference type="PROSITE-ProRule" id="PRU00042"/>
    </source>
</evidence>
<keyword evidence="6" id="KW-0539">Nucleus</keyword>
<feature type="domain" description="C2H2-type" evidence="8">
    <location>
        <begin position="1"/>
        <end position="28"/>
    </location>
</feature>
<sequence length="197" mass="23173">MECPICQRAFIHKGKLNRHILTHSSIKLFSCSVCDQKLSTKYALDRHMTVHTDHKPYVCEECKKEFTTKEHLHRHLNSRKHEPLSCEKCGALFQREDAFKRHNCQDVKEFLIESWWEEKESKPVKVVSEEWVCPAPFCYKKYTTRSNLRTHYRTAHEKRGLICPNCNATMMHKHTLVKHLNKCTQSKGNPSSTECSN</sequence>
<dbReference type="PROSITE" id="PS00028">
    <property type="entry name" value="ZINC_FINGER_C2H2_1"/>
    <property type="match status" value="4"/>
</dbReference>
<keyword evidence="3" id="KW-0677">Repeat</keyword>
<dbReference type="SUPFAM" id="SSF57667">
    <property type="entry name" value="beta-beta-alpha zinc fingers"/>
    <property type="match status" value="3"/>
</dbReference>
<dbReference type="InterPro" id="IPR013087">
    <property type="entry name" value="Znf_C2H2_type"/>
</dbReference>
<evidence type="ECO:0000259" key="8">
    <source>
        <dbReference type="PROSITE" id="PS50157"/>
    </source>
</evidence>
<dbReference type="GO" id="GO:0000981">
    <property type="term" value="F:DNA-binding transcription factor activity, RNA polymerase II-specific"/>
    <property type="evidence" value="ECO:0007669"/>
    <property type="project" value="TreeGrafter"/>
</dbReference>
<proteinExistence type="predicted"/>
<dbReference type="Pfam" id="PF12171">
    <property type="entry name" value="zf-C2H2_jaz"/>
    <property type="match status" value="1"/>
</dbReference>
<dbReference type="InterPro" id="IPR036236">
    <property type="entry name" value="Znf_C2H2_sf"/>
</dbReference>
<accession>A0AAU9IPB2</accession>
<dbReference type="InterPro" id="IPR022755">
    <property type="entry name" value="Znf_C2H2_jaz"/>
</dbReference>
<dbReference type="Pfam" id="PF00096">
    <property type="entry name" value="zf-C2H2"/>
    <property type="match status" value="3"/>
</dbReference>